<sequence>MSVLSLLIEIIFLYQPHFVHRILQVSNFAVNTLSECMMSQKLCVVFPTKYFKLSIFVLITGLCFLPVCFPRIYEAVLNAKDWTSAKNYCRNKYTDLAIVHNDQDLAMVNNITKGFYNTWIGLQADTEAWRWSLEYQNYYGEGEAEFRMWAVNQPSGGPGLYKACVAMLQNGEWADQTCHVSYPFICYYQSNEKRRNIPFLITIDIHVDKSLAL</sequence>
<dbReference type="Gene3D" id="3.10.100.10">
    <property type="entry name" value="Mannose-Binding Protein A, subunit A"/>
    <property type="match status" value="1"/>
</dbReference>
<dbReference type="STRING" id="61819.ENSACIP00000027079"/>
<dbReference type="PANTHER" id="PTHR45784:SF3">
    <property type="entry name" value="C-TYPE LECTIN DOMAIN FAMILY 4 MEMBER K-LIKE-RELATED"/>
    <property type="match status" value="1"/>
</dbReference>
<dbReference type="GeneTree" id="ENSGT01090000260162"/>
<dbReference type="SMART" id="SM00034">
    <property type="entry name" value="CLECT"/>
    <property type="match status" value="1"/>
</dbReference>
<name>A0A3Q0SQ59_AMPCI</name>
<reference evidence="3" key="2">
    <citation type="submission" date="2025-09" db="UniProtKB">
        <authorList>
            <consortium name="Ensembl"/>
        </authorList>
    </citation>
    <scope>IDENTIFICATION</scope>
</reference>
<dbReference type="SUPFAM" id="SSF56436">
    <property type="entry name" value="C-type lectin-like"/>
    <property type="match status" value="1"/>
</dbReference>
<proteinExistence type="predicted"/>
<keyword evidence="4" id="KW-1185">Reference proteome</keyword>
<dbReference type="Pfam" id="PF00059">
    <property type="entry name" value="Lectin_C"/>
    <property type="match status" value="1"/>
</dbReference>
<accession>A0A3Q0SQ59</accession>
<reference evidence="3" key="1">
    <citation type="submission" date="2025-08" db="UniProtKB">
        <authorList>
            <consortium name="Ensembl"/>
        </authorList>
    </citation>
    <scope>IDENTIFICATION</scope>
</reference>
<protein>
    <recommendedName>
        <fullName evidence="2">C-type lectin domain-containing protein</fullName>
    </recommendedName>
</protein>
<evidence type="ECO:0000313" key="4">
    <source>
        <dbReference type="Proteomes" id="UP000261340"/>
    </source>
</evidence>
<evidence type="ECO:0000313" key="3">
    <source>
        <dbReference type="Ensembl" id="ENSACIP00000027079.1"/>
    </source>
</evidence>
<dbReference type="InterPro" id="IPR018378">
    <property type="entry name" value="C-type_lectin_CS"/>
</dbReference>
<dbReference type="PROSITE" id="PS50041">
    <property type="entry name" value="C_TYPE_LECTIN_2"/>
    <property type="match status" value="1"/>
</dbReference>
<evidence type="ECO:0000256" key="1">
    <source>
        <dbReference type="ARBA" id="ARBA00023157"/>
    </source>
</evidence>
<dbReference type="PANTHER" id="PTHR45784">
    <property type="entry name" value="C-TYPE LECTIN DOMAIN FAMILY 20 MEMBER A-RELATED"/>
    <property type="match status" value="1"/>
</dbReference>
<evidence type="ECO:0000259" key="2">
    <source>
        <dbReference type="PROSITE" id="PS50041"/>
    </source>
</evidence>
<keyword evidence="1" id="KW-1015">Disulfide bond</keyword>
<feature type="domain" description="C-type lectin" evidence="2">
    <location>
        <begin position="64"/>
        <end position="187"/>
    </location>
</feature>
<dbReference type="OMA" id="NIPGERC"/>
<dbReference type="PROSITE" id="PS00615">
    <property type="entry name" value="C_TYPE_LECTIN_1"/>
    <property type="match status" value="1"/>
</dbReference>
<dbReference type="AlphaFoldDB" id="A0A3Q0SQ59"/>
<dbReference type="InterPro" id="IPR016186">
    <property type="entry name" value="C-type_lectin-like/link_sf"/>
</dbReference>
<dbReference type="Ensembl" id="ENSACIT00000027788.1">
    <property type="protein sequence ID" value="ENSACIP00000027079.1"/>
    <property type="gene ID" value="ENSACIG00000020983.1"/>
</dbReference>
<dbReference type="Proteomes" id="UP000261340">
    <property type="component" value="Unplaced"/>
</dbReference>
<organism evidence="3 4">
    <name type="scientific">Amphilophus citrinellus</name>
    <name type="common">Midas cichlid</name>
    <name type="synonym">Cichlasoma citrinellum</name>
    <dbReference type="NCBI Taxonomy" id="61819"/>
    <lineage>
        <taxon>Eukaryota</taxon>
        <taxon>Metazoa</taxon>
        <taxon>Chordata</taxon>
        <taxon>Craniata</taxon>
        <taxon>Vertebrata</taxon>
        <taxon>Euteleostomi</taxon>
        <taxon>Actinopterygii</taxon>
        <taxon>Neopterygii</taxon>
        <taxon>Teleostei</taxon>
        <taxon>Neoteleostei</taxon>
        <taxon>Acanthomorphata</taxon>
        <taxon>Ovalentaria</taxon>
        <taxon>Cichlomorphae</taxon>
        <taxon>Cichliformes</taxon>
        <taxon>Cichlidae</taxon>
        <taxon>New World cichlids</taxon>
        <taxon>Cichlasomatinae</taxon>
        <taxon>Heroini</taxon>
        <taxon>Amphilophus</taxon>
    </lineage>
</organism>
<dbReference type="InterPro" id="IPR001304">
    <property type="entry name" value="C-type_lectin-like"/>
</dbReference>
<dbReference type="InterPro" id="IPR016187">
    <property type="entry name" value="CTDL_fold"/>
</dbReference>